<accession>A0AAX3Y180</accession>
<sequence>MEFNSLDLANYIDKYGRVNDEGIKTIDLGKGYEIQYLEPIIFSNHLLFCKNRKEVLKVALDNTVEVTCLDKNILIYPNVFNLIDDLYEECTKKESEEERRQRKVESKVKDFLGGL</sequence>
<proteinExistence type="predicted"/>
<protein>
    <recommendedName>
        <fullName evidence="3">Phage protein</fullName>
    </recommendedName>
</protein>
<name>A0AAX3Y180_9CAUD</name>
<dbReference type="Proteomes" id="UP001431528">
    <property type="component" value="Segment"/>
</dbReference>
<organism evidence="1 2">
    <name type="scientific">Staphylococcus phage 80A</name>
    <dbReference type="NCBI Taxonomy" id="3038195"/>
    <lineage>
        <taxon>Viruses</taxon>
        <taxon>Duplodnaviria</taxon>
        <taxon>Heunggongvirae</taxon>
        <taxon>Uroviricota</taxon>
        <taxon>Caudoviricetes</taxon>
        <taxon>Herelleviridae</taxon>
        <taxon>Twortvirinae</taxon>
        <taxon>Sepunavirus</taxon>
    </lineage>
</organism>
<dbReference type="EMBL" id="OQ448193">
    <property type="protein sequence ID" value="WJJ57918.1"/>
    <property type="molecule type" value="Genomic_DNA"/>
</dbReference>
<evidence type="ECO:0000313" key="1">
    <source>
        <dbReference type="EMBL" id="WJJ57918.1"/>
    </source>
</evidence>
<reference evidence="1" key="1">
    <citation type="journal article" date="2023" name="Front. Cell. Infect. Microbiol.">
        <title>Isolation and in vitro characterization of novel S. epidermidis phages for therapeutic applications.</title>
        <authorList>
            <person name="Strancar V."/>
            <person name="Marusic M."/>
            <person name="Tusar J."/>
            <person name="Pracek N."/>
            <person name="Kolenc M."/>
            <person name="Suster K."/>
            <person name="Horvat S."/>
            <person name="Janez N."/>
            <person name="Peterka M."/>
        </authorList>
    </citation>
    <scope>NUCLEOTIDE SEQUENCE</scope>
</reference>
<evidence type="ECO:0000313" key="2">
    <source>
        <dbReference type="Proteomes" id="UP001431528"/>
    </source>
</evidence>
<gene>
    <name evidence="1" type="ORF">80A_00139</name>
</gene>
<evidence type="ECO:0008006" key="3">
    <source>
        <dbReference type="Google" id="ProtNLM"/>
    </source>
</evidence>